<evidence type="ECO:0000313" key="3">
    <source>
        <dbReference type="Proteomes" id="UP000655044"/>
    </source>
</evidence>
<keyword evidence="3" id="KW-1185">Reference proteome</keyword>
<dbReference type="AlphaFoldDB" id="A0A8J3WH45"/>
<protein>
    <submittedName>
        <fullName evidence="2">Uncharacterized protein</fullName>
    </submittedName>
</protein>
<evidence type="ECO:0000256" key="1">
    <source>
        <dbReference type="SAM" id="Phobius"/>
    </source>
</evidence>
<sequence>MPAAAMIGLMRRFVELLGLLLIIQGVGTVVNALLGWWRWAHDLLVVNRLGFLEGWEVLAGIVLGVLGVAVCAAARTENRAF</sequence>
<comment type="caution">
    <text evidence="2">The sequence shown here is derived from an EMBL/GenBank/DDBJ whole genome shotgun (WGS) entry which is preliminary data.</text>
</comment>
<proteinExistence type="predicted"/>
<gene>
    <name evidence="2" type="ORF">Pro02_75260</name>
</gene>
<keyword evidence="1" id="KW-1133">Transmembrane helix</keyword>
<dbReference type="EMBL" id="BOOI01000106">
    <property type="protein sequence ID" value="GIH89118.1"/>
    <property type="molecule type" value="Genomic_DNA"/>
</dbReference>
<keyword evidence="1" id="KW-0472">Membrane</keyword>
<accession>A0A8J3WH45</accession>
<feature type="transmembrane region" description="Helical" evidence="1">
    <location>
        <begin position="57"/>
        <end position="74"/>
    </location>
</feature>
<evidence type="ECO:0000313" key="2">
    <source>
        <dbReference type="EMBL" id="GIH89118.1"/>
    </source>
</evidence>
<reference evidence="2" key="1">
    <citation type="submission" date="2021-01" db="EMBL/GenBank/DDBJ databases">
        <title>Whole genome shotgun sequence of Planobispora rosea NBRC 15558.</title>
        <authorList>
            <person name="Komaki H."/>
            <person name="Tamura T."/>
        </authorList>
    </citation>
    <scope>NUCLEOTIDE SEQUENCE</scope>
    <source>
        <strain evidence="2">NBRC 15558</strain>
    </source>
</reference>
<name>A0A8J3WH45_PLARO</name>
<feature type="transmembrane region" description="Helical" evidence="1">
    <location>
        <begin position="16"/>
        <end position="37"/>
    </location>
</feature>
<organism evidence="2 3">
    <name type="scientific">Planobispora rosea</name>
    <dbReference type="NCBI Taxonomy" id="35762"/>
    <lineage>
        <taxon>Bacteria</taxon>
        <taxon>Bacillati</taxon>
        <taxon>Actinomycetota</taxon>
        <taxon>Actinomycetes</taxon>
        <taxon>Streptosporangiales</taxon>
        <taxon>Streptosporangiaceae</taxon>
        <taxon>Planobispora</taxon>
    </lineage>
</organism>
<keyword evidence="1" id="KW-0812">Transmembrane</keyword>
<dbReference type="Proteomes" id="UP000655044">
    <property type="component" value="Unassembled WGS sequence"/>
</dbReference>